<organism evidence="1 2">
    <name type="scientific">Elysia chlorotica</name>
    <name type="common">Eastern emerald elysia</name>
    <name type="synonym">Sea slug</name>
    <dbReference type="NCBI Taxonomy" id="188477"/>
    <lineage>
        <taxon>Eukaryota</taxon>
        <taxon>Metazoa</taxon>
        <taxon>Spiralia</taxon>
        <taxon>Lophotrochozoa</taxon>
        <taxon>Mollusca</taxon>
        <taxon>Gastropoda</taxon>
        <taxon>Heterobranchia</taxon>
        <taxon>Euthyneura</taxon>
        <taxon>Panpulmonata</taxon>
        <taxon>Sacoglossa</taxon>
        <taxon>Placobranchoidea</taxon>
        <taxon>Plakobranchidae</taxon>
        <taxon>Elysia</taxon>
    </lineage>
</organism>
<accession>A0A3S1BZN2</accession>
<dbReference type="Gene3D" id="3.10.50.10">
    <property type="match status" value="1"/>
</dbReference>
<keyword evidence="2" id="KW-1185">Reference proteome</keyword>
<comment type="caution">
    <text evidence="1">The sequence shown here is derived from an EMBL/GenBank/DDBJ whole genome shotgun (WGS) entry which is preliminary data.</text>
</comment>
<dbReference type="AlphaFoldDB" id="A0A3S1BZN2"/>
<dbReference type="SUPFAM" id="SSF51445">
    <property type="entry name" value="(Trans)glycosidases"/>
    <property type="match status" value="1"/>
</dbReference>
<reference evidence="1 2" key="1">
    <citation type="submission" date="2019-01" db="EMBL/GenBank/DDBJ databases">
        <title>A draft genome assembly of the solar-powered sea slug Elysia chlorotica.</title>
        <authorList>
            <person name="Cai H."/>
            <person name="Li Q."/>
            <person name="Fang X."/>
            <person name="Li J."/>
            <person name="Curtis N.E."/>
            <person name="Altenburger A."/>
            <person name="Shibata T."/>
            <person name="Feng M."/>
            <person name="Maeda T."/>
            <person name="Schwartz J.A."/>
            <person name="Shigenobu S."/>
            <person name="Lundholm N."/>
            <person name="Nishiyama T."/>
            <person name="Yang H."/>
            <person name="Hasebe M."/>
            <person name="Li S."/>
            <person name="Pierce S.K."/>
            <person name="Wang J."/>
        </authorList>
    </citation>
    <scope>NUCLEOTIDE SEQUENCE [LARGE SCALE GENOMIC DNA]</scope>
    <source>
        <strain evidence="1">EC2010</strain>
        <tissue evidence="1">Whole organism of an adult</tissue>
    </source>
</reference>
<name>A0A3S1BZN2_ELYCH</name>
<protein>
    <recommendedName>
        <fullName evidence="3">GH18 domain-containing protein</fullName>
    </recommendedName>
</protein>
<proteinExistence type="predicted"/>
<gene>
    <name evidence="1" type="ORF">EGW08_013232</name>
</gene>
<dbReference type="EMBL" id="RQTK01000477">
    <property type="protein sequence ID" value="RUS79021.1"/>
    <property type="molecule type" value="Genomic_DNA"/>
</dbReference>
<dbReference type="OrthoDB" id="76388at2759"/>
<evidence type="ECO:0008006" key="3">
    <source>
        <dbReference type="Google" id="ProtNLM"/>
    </source>
</evidence>
<dbReference type="Proteomes" id="UP000271974">
    <property type="component" value="Unassembled WGS sequence"/>
</dbReference>
<dbReference type="STRING" id="188477.A0A3S1BZN2"/>
<evidence type="ECO:0000313" key="1">
    <source>
        <dbReference type="EMBL" id="RUS79021.1"/>
    </source>
</evidence>
<sequence length="291" mass="32062">MYHPSPIHLPPISHPSPTHLPAIPHPSPTHLPPIFHSSPIHLPPISHPSPTHLPPIFHSSPIHLPPIFHSSYPSSTHLPSISHPSPIHLPPISHPSPIYLPPIPLCRFSKLNHHKLVKPELVSFLTVAEGGGGLPVEHGGFHGNPNAVPLKAEAEDRRITSNTLGFYPGMDFRFLVEHEELLLTFRVRGDLWISYEDDVSLEQKINYLKNKSVGGVALFSQSEDDFAGTFCDKGKFPLSVKVYEYSDVLQGGNQLMLPWQRYCSSAQSPQMGQNGVIWSGGIMLVVLVVAS</sequence>
<dbReference type="InterPro" id="IPR017853">
    <property type="entry name" value="GH"/>
</dbReference>
<dbReference type="Gene3D" id="3.20.20.80">
    <property type="entry name" value="Glycosidases"/>
    <property type="match status" value="1"/>
</dbReference>
<dbReference type="InterPro" id="IPR029070">
    <property type="entry name" value="Chitinase_insertion_sf"/>
</dbReference>
<evidence type="ECO:0000313" key="2">
    <source>
        <dbReference type="Proteomes" id="UP000271974"/>
    </source>
</evidence>